<gene>
    <name evidence="5" type="ORF">BOLC8T48107H</name>
</gene>
<dbReference type="InterPro" id="IPR015425">
    <property type="entry name" value="FH2_Formin"/>
</dbReference>
<evidence type="ECO:0000256" key="3">
    <source>
        <dbReference type="SAM" id="MobiDB-lite"/>
    </source>
</evidence>
<accession>A0A3P6FPM0</accession>
<sequence length="397" mass="44718">MIINRIPSFVYAINLKTLIYLFSAASDTTAKKSTGRRSSISKPEKVQLVDLRRANNCEIMLTKIKIPLPDMLSAVLALDSSVLDIDQVENLIKFCPTKEEMELLRQARSELYQRKILIILVTKKCLESVNRFFFLELMKVPRIEAKLRVFGFKITFASQAEDLKSCLTTINAATKESWKYTSILVKESAKLRQIMQTILTLGNALNQGTARGSAVGFKLDSLLKLSDTRARNNKMTLMHYLCKLVGEKMPELLDFANDLVHLEAASKIELKTLAEEMQAADKGLKKVVQELVASENDGAISLGFRKVLKEFLDIAEAEVRLLASLYKESGGNADSLCQYFGEDPARCPFEQVTKILTLFMKTFIKSREENEKQAEADKKKLEKDATKEAPLANKDNE</sequence>
<feature type="compositionally biased region" description="Basic and acidic residues" evidence="3">
    <location>
        <begin position="368"/>
        <end position="387"/>
    </location>
</feature>
<dbReference type="SUPFAM" id="SSF101447">
    <property type="entry name" value="Formin homology 2 domain (FH2 domain)"/>
    <property type="match status" value="1"/>
</dbReference>
<dbReference type="PANTHER" id="PTHR45733">
    <property type="entry name" value="FORMIN-J"/>
    <property type="match status" value="1"/>
</dbReference>
<evidence type="ECO:0000256" key="1">
    <source>
        <dbReference type="ARBA" id="ARBA00006468"/>
    </source>
</evidence>
<comment type="similarity">
    <text evidence="1">Belongs to the formin-like family. Class-II subfamily.</text>
</comment>
<dbReference type="SMART" id="SM00498">
    <property type="entry name" value="FH2"/>
    <property type="match status" value="1"/>
</dbReference>
<dbReference type="EMBL" id="LR031879">
    <property type="protein sequence ID" value="VDD54878.1"/>
    <property type="molecule type" value="Genomic_DNA"/>
</dbReference>
<dbReference type="Pfam" id="PF02181">
    <property type="entry name" value="FH2"/>
    <property type="match status" value="1"/>
</dbReference>
<evidence type="ECO:0000256" key="2">
    <source>
        <dbReference type="RuleBase" id="RU361260"/>
    </source>
</evidence>
<dbReference type="InterPro" id="IPR051144">
    <property type="entry name" value="Formin_homology_domain"/>
</dbReference>
<protein>
    <recommendedName>
        <fullName evidence="2">Formin-like protein</fullName>
    </recommendedName>
</protein>
<dbReference type="AlphaFoldDB" id="A0A3P6FPM0"/>
<proteinExistence type="inferred from homology"/>
<evidence type="ECO:0000313" key="5">
    <source>
        <dbReference type="EMBL" id="VDD54878.1"/>
    </source>
</evidence>
<evidence type="ECO:0000259" key="4">
    <source>
        <dbReference type="PROSITE" id="PS51444"/>
    </source>
</evidence>
<name>A0A3P6FPM0_BRAOL</name>
<dbReference type="PROSITE" id="PS51444">
    <property type="entry name" value="FH2"/>
    <property type="match status" value="1"/>
</dbReference>
<reference evidence="5" key="1">
    <citation type="submission" date="2018-11" db="EMBL/GenBank/DDBJ databases">
        <authorList>
            <consortium name="Genoscope - CEA"/>
            <person name="William W."/>
        </authorList>
    </citation>
    <scope>NUCLEOTIDE SEQUENCE</scope>
</reference>
<dbReference type="InterPro" id="IPR042201">
    <property type="entry name" value="FH2_Formin_sf"/>
</dbReference>
<organism evidence="5">
    <name type="scientific">Brassica oleracea</name>
    <name type="common">Wild cabbage</name>
    <dbReference type="NCBI Taxonomy" id="3712"/>
    <lineage>
        <taxon>Eukaryota</taxon>
        <taxon>Viridiplantae</taxon>
        <taxon>Streptophyta</taxon>
        <taxon>Embryophyta</taxon>
        <taxon>Tracheophyta</taxon>
        <taxon>Spermatophyta</taxon>
        <taxon>Magnoliopsida</taxon>
        <taxon>eudicotyledons</taxon>
        <taxon>Gunneridae</taxon>
        <taxon>Pentapetalae</taxon>
        <taxon>rosids</taxon>
        <taxon>malvids</taxon>
        <taxon>Brassicales</taxon>
        <taxon>Brassicaceae</taxon>
        <taxon>Brassiceae</taxon>
        <taxon>Brassica</taxon>
    </lineage>
</organism>
<dbReference type="PANTHER" id="PTHR45733:SF17">
    <property type="entry name" value="FORMIN-LIKE PROTEIN 14"/>
    <property type="match status" value="1"/>
</dbReference>
<feature type="region of interest" description="Disordered" evidence="3">
    <location>
        <begin position="368"/>
        <end position="397"/>
    </location>
</feature>
<feature type="domain" description="FH2" evidence="4">
    <location>
        <begin position="1"/>
        <end position="389"/>
    </location>
</feature>
<dbReference type="Gene3D" id="1.20.58.2220">
    <property type="entry name" value="Formin, FH2 domain"/>
    <property type="match status" value="1"/>
</dbReference>